<keyword evidence="2" id="KW-0808">Transferase</keyword>
<accession>A0A7G2IY26</accession>
<keyword evidence="1" id="KW-0812">Transmembrane</keyword>
<comment type="caution">
    <text evidence="2">The sequence shown here is derived from an EMBL/GenBank/DDBJ whole genome shotgun (WGS) entry which is preliminary data.</text>
</comment>
<keyword evidence="1" id="KW-1133">Transmembrane helix</keyword>
<evidence type="ECO:0000313" key="3">
    <source>
        <dbReference type="Proteomes" id="UP000019194"/>
    </source>
</evidence>
<evidence type="ECO:0000256" key="1">
    <source>
        <dbReference type="SAM" id="Phobius"/>
    </source>
</evidence>
<name>A0A7G2IY26_CITFR</name>
<sequence>MLLTDTEGSGNVHLPRKHNYLCRTCGRSIYFIAYEIVFQLPSSFMAFLLTFIKYTASFTLISGATCIV</sequence>
<dbReference type="GO" id="GO:0016740">
    <property type="term" value="F:transferase activity"/>
    <property type="evidence" value="ECO:0007669"/>
    <property type="project" value="UniProtKB-KW"/>
</dbReference>
<dbReference type="Proteomes" id="UP000019194">
    <property type="component" value="Unassembled WGS sequence"/>
</dbReference>
<reference evidence="2 3" key="1">
    <citation type="submission" date="2013-10" db="EMBL/GenBank/DDBJ databases">
        <title>Antibiotic resistance diversity of beta-lactamase producers in the General Hospital Vienna.</title>
        <authorList>
            <person name="Barisic I."/>
            <person name="Mitteregger D."/>
            <person name="Hirschl A.M."/>
            <person name="Noehammer C."/>
            <person name="Wiesinger-Mayr H."/>
        </authorList>
    </citation>
    <scope>NUCLEOTIDE SEQUENCE [LARGE SCALE GENOMIC DNA]</scope>
    <source>
        <strain evidence="2 3">ISC11</strain>
    </source>
</reference>
<organism evidence="2 3">
    <name type="scientific">Citrobacter freundii</name>
    <dbReference type="NCBI Taxonomy" id="546"/>
    <lineage>
        <taxon>Bacteria</taxon>
        <taxon>Pseudomonadati</taxon>
        <taxon>Pseudomonadota</taxon>
        <taxon>Gammaproteobacteria</taxon>
        <taxon>Enterobacterales</taxon>
        <taxon>Enterobacteriaceae</taxon>
        <taxon>Citrobacter</taxon>
        <taxon>Citrobacter freundii complex</taxon>
    </lineage>
</organism>
<feature type="transmembrane region" description="Helical" evidence="1">
    <location>
        <begin position="29"/>
        <end position="52"/>
    </location>
</feature>
<proteinExistence type="predicted"/>
<keyword evidence="1" id="KW-0472">Membrane</keyword>
<dbReference type="EMBL" id="CBWP010000082">
    <property type="protein sequence ID" value="CDL41101.1"/>
    <property type="molecule type" value="Genomic_DNA"/>
</dbReference>
<dbReference type="AlphaFoldDB" id="A0A7G2IY26"/>
<dbReference type="EC" id="2.7.3.-" evidence="2"/>
<protein>
    <submittedName>
        <fullName evidence="2">Nitrate/nitrite sensor protein</fullName>
        <ecNumber evidence="2">2.7.3.-</ecNumber>
    </submittedName>
</protein>
<evidence type="ECO:0000313" key="2">
    <source>
        <dbReference type="EMBL" id="CDL41101.1"/>
    </source>
</evidence>